<dbReference type="InterPro" id="IPR011009">
    <property type="entry name" value="Kinase-like_dom_sf"/>
</dbReference>
<dbReference type="GO" id="GO:0009908">
    <property type="term" value="P:flower development"/>
    <property type="evidence" value="ECO:0007669"/>
    <property type="project" value="UniProtKB-ARBA"/>
</dbReference>
<dbReference type="FunFam" id="3.30.200.20:FF:000292">
    <property type="entry name" value="Leucine-rich repeat receptor-like serine/threonine-protein kinase BAM1"/>
    <property type="match status" value="1"/>
</dbReference>
<feature type="transmembrane region" description="Helical" evidence="21">
    <location>
        <begin position="59"/>
        <end position="81"/>
    </location>
</feature>
<dbReference type="GO" id="GO:0033612">
    <property type="term" value="F:receptor serine/threonine kinase binding"/>
    <property type="evidence" value="ECO:0007669"/>
    <property type="project" value="TreeGrafter"/>
</dbReference>
<comment type="similarity">
    <text evidence="2">Belongs to the protein kinase superfamily. Ser/Thr protein kinase family.</text>
</comment>
<reference evidence="23" key="1">
    <citation type="submission" date="2023-10" db="EMBL/GenBank/DDBJ databases">
        <authorList>
            <person name="Domelevo Entfellner J.-B."/>
        </authorList>
    </citation>
    <scope>NUCLEOTIDE SEQUENCE</scope>
</reference>
<dbReference type="Gramene" id="rna-AYBTSS11_LOCUS23280">
    <property type="protein sequence ID" value="CAJ1971280.1"/>
    <property type="gene ID" value="gene-AYBTSS11_LOCUS23280"/>
</dbReference>
<dbReference type="PROSITE" id="PS51450">
    <property type="entry name" value="LRR"/>
    <property type="match status" value="1"/>
</dbReference>
<dbReference type="SMART" id="SM00220">
    <property type="entry name" value="S_TKc"/>
    <property type="match status" value="1"/>
</dbReference>
<keyword evidence="17" id="KW-0675">Receptor</keyword>
<dbReference type="InterPro" id="IPR050647">
    <property type="entry name" value="Plant_LRR-RLKs"/>
</dbReference>
<keyword evidence="7" id="KW-0808">Transferase</keyword>
<dbReference type="PROSITE" id="PS50011">
    <property type="entry name" value="PROTEIN_KINASE_DOM"/>
    <property type="match status" value="1"/>
</dbReference>
<dbReference type="Proteomes" id="UP001189624">
    <property type="component" value="Chromosome 8"/>
</dbReference>
<dbReference type="EMBL" id="OY731405">
    <property type="protein sequence ID" value="CAJ1971280.1"/>
    <property type="molecule type" value="Genomic_DNA"/>
</dbReference>
<dbReference type="InterPro" id="IPR013210">
    <property type="entry name" value="LRR_N_plant-typ"/>
</dbReference>
<evidence type="ECO:0000256" key="4">
    <source>
        <dbReference type="ARBA" id="ARBA00022473"/>
    </source>
</evidence>
<evidence type="ECO:0000256" key="1">
    <source>
        <dbReference type="ARBA" id="ARBA00004251"/>
    </source>
</evidence>
<evidence type="ECO:0000256" key="18">
    <source>
        <dbReference type="ARBA" id="ARBA00023180"/>
    </source>
</evidence>
<dbReference type="GO" id="GO:0005886">
    <property type="term" value="C:plasma membrane"/>
    <property type="evidence" value="ECO:0007669"/>
    <property type="project" value="UniProtKB-SubCell"/>
</dbReference>
<dbReference type="PANTHER" id="PTHR48056:SF52">
    <property type="entry name" value="PROTEIN KINASE DOMAIN-CONTAINING PROTEIN"/>
    <property type="match status" value="1"/>
</dbReference>
<sequence>MDDASFSSNQVNSVTDFKNIQTGPHFGERCSQQHCLKRRIDALTCKPVIPKMGTPTPGLVLVLLLLCLAWPVSVSSLPMSLRRQASILVSLKQYFEANTDSLRSWDVTNYMSLCTWEGIECDQNNRSVVSLDISNLNLSGTISPSITGLRSLVSVSLAGNGFSGGFPSDIHKLAGLRFLNISNNMFSGDMSWEFSMLKELEVLDAYNNNFNCSLPLGVTQLPKLNSLNFGGNYFYGEIPPSYGDMVQLNFLFLAGNDLRGLIPSELGNLTNLTQLFLGYYNQFDGGIPPQFGKLVNLVHLDLANCGLTGPIPSELGNLNKLDTLFLQTNQLSGSIPPQLGNMSSLKCLDLSYNELTGDIPNEFSGLHQLTLLNLFINRLHGEIPPFIAELPNLEVLKLWQNNFTGAIPSRLGQNGKLTELDLSTNKLTGLVPKSLCLGRRLRILILLNNFLFGSLPGDLGQCYTLQRVRLGQNYLTGSIPNGFLYLPELALLELQNNYLSGWLSQETNTAPSKLGQLNLSNNRLSGSLPTSIGNFPNLQIMLLHGNRLSGEIPPDIGRLKNILKLDMSVNNFSGTIPPEIGNCLLLTYLDLSQNQLSGPIPVQLSQIHIMNYLNASWNHLNQSLPQELGAMKGLTSADFSHNDFSGSIPEEGQFSVFNSTSFIGNPQLCGYELNPCKHSSNSVLESQDRGSAKPGVPGKYKLLFAVALLACSLAFATLAFIKSRKQRRHSNSWKLTSFQKLEYGSEDIIGCIKESNVIGRGGAGVVYHGTMPNGEQVAVKKLLGISKGCSHDNGLSAEIRTLGRIRHRYIVRLLAFCSNRETNLLVYEYMPNGSLGEVLHGKRGEFLKWDTRLKIATEAAKGLCYLHHDCSPLIIHRDVKSNNILLNSEFEAHVADFGLAKFLQDTGTSECMSSIAGSYGYIAPEYAYTLKVDEKSDVYSFGVVLLELLTGRRPVGNFGEEGLDIVQWAKLQTNWSKEGVVKILDERLCHIPLDEAKQVYFVAMLCVQEQSVERPTMREVVEMLAQAKQPNTFQKH</sequence>
<dbReference type="FunFam" id="3.80.10.10:FF:000646">
    <property type="entry name" value="Leucine-rich repeat receptor-like serine/threonine-protein kinase BAM3"/>
    <property type="match status" value="1"/>
</dbReference>
<feature type="domain" description="Protein kinase" evidence="22">
    <location>
        <begin position="752"/>
        <end position="1036"/>
    </location>
</feature>
<dbReference type="FunFam" id="3.80.10.10:FF:000371">
    <property type="entry name" value="Leucine-rich repeat receptor-like serine/threonine-protein kinase BAM3"/>
    <property type="match status" value="1"/>
</dbReference>
<dbReference type="FunFam" id="3.80.10.10:FF:001310">
    <property type="entry name" value="leucine-rich repeat receptor-like serine/threonine-protein kinase BAM3 isoform X1"/>
    <property type="match status" value="1"/>
</dbReference>
<dbReference type="FunFam" id="1.10.510.10:FF:000201">
    <property type="entry name" value="Leucine-rich repeat receptor-like serine/threonine-protein kinase"/>
    <property type="match status" value="1"/>
</dbReference>
<dbReference type="Gene3D" id="3.80.10.10">
    <property type="entry name" value="Ribonuclease Inhibitor"/>
    <property type="match status" value="4"/>
</dbReference>
<dbReference type="PROSITE" id="PS00108">
    <property type="entry name" value="PROTEIN_KINASE_ST"/>
    <property type="match status" value="1"/>
</dbReference>
<keyword evidence="13" id="KW-0221">Differentiation</keyword>
<evidence type="ECO:0000256" key="6">
    <source>
        <dbReference type="ARBA" id="ARBA00022614"/>
    </source>
</evidence>
<evidence type="ECO:0000256" key="9">
    <source>
        <dbReference type="ARBA" id="ARBA00022729"/>
    </source>
</evidence>
<keyword evidence="6" id="KW-0433">Leucine-rich repeat</keyword>
<evidence type="ECO:0000256" key="21">
    <source>
        <dbReference type="SAM" id="Phobius"/>
    </source>
</evidence>
<keyword evidence="24" id="KW-1185">Reference proteome</keyword>
<dbReference type="PANTHER" id="PTHR48056">
    <property type="entry name" value="LRR RECEPTOR-LIKE SERINE/THREONINE-PROTEIN KINASE-RELATED"/>
    <property type="match status" value="1"/>
</dbReference>
<dbReference type="Pfam" id="PF13855">
    <property type="entry name" value="LRR_8"/>
    <property type="match status" value="1"/>
</dbReference>
<evidence type="ECO:0000256" key="5">
    <source>
        <dbReference type="ARBA" id="ARBA00022527"/>
    </source>
</evidence>
<evidence type="ECO:0000256" key="16">
    <source>
        <dbReference type="ARBA" id="ARBA00023136"/>
    </source>
</evidence>
<dbReference type="SUPFAM" id="SSF52058">
    <property type="entry name" value="L domain-like"/>
    <property type="match status" value="1"/>
</dbReference>
<evidence type="ECO:0000256" key="17">
    <source>
        <dbReference type="ARBA" id="ARBA00023170"/>
    </source>
</evidence>
<dbReference type="GO" id="GO:0005524">
    <property type="term" value="F:ATP binding"/>
    <property type="evidence" value="ECO:0007669"/>
    <property type="project" value="UniProtKB-KW"/>
</dbReference>
<proteinExistence type="inferred from homology"/>
<dbReference type="InterPro" id="IPR032675">
    <property type="entry name" value="LRR_dom_sf"/>
</dbReference>
<comment type="subcellular location">
    <subcellularLocation>
        <location evidence="1">Cell membrane</location>
        <topology evidence="1">Single-pass type I membrane protein</topology>
    </subcellularLocation>
</comment>
<evidence type="ECO:0000259" key="22">
    <source>
        <dbReference type="PROSITE" id="PS50011"/>
    </source>
</evidence>
<dbReference type="GO" id="GO:0004674">
    <property type="term" value="F:protein serine/threonine kinase activity"/>
    <property type="evidence" value="ECO:0007669"/>
    <property type="project" value="UniProtKB-KW"/>
</dbReference>
<dbReference type="SMART" id="SM00369">
    <property type="entry name" value="LRR_TYP"/>
    <property type="match status" value="6"/>
</dbReference>
<keyword evidence="18" id="KW-0325">Glycoprotein</keyword>
<dbReference type="Pfam" id="PF08263">
    <property type="entry name" value="LRRNT_2"/>
    <property type="match status" value="1"/>
</dbReference>
<keyword evidence="14" id="KW-0067">ATP-binding</keyword>
<dbReference type="InterPro" id="IPR001245">
    <property type="entry name" value="Ser-Thr/Tyr_kinase_cat_dom"/>
</dbReference>
<evidence type="ECO:0000256" key="20">
    <source>
        <dbReference type="ARBA" id="ARBA00048679"/>
    </source>
</evidence>
<dbReference type="Gene3D" id="3.30.200.20">
    <property type="entry name" value="Phosphorylase Kinase, domain 1"/>
    <property type="match status" value="1"/>
</dbReference>
<evidence type="ECO:0000256" key="8">
    <source>
        <dbReference type="ARBA" id="ARBA00022692"/>
    </source>
</evidence>
<name>A0AA86SZ85_9FABA</name>
<dbReference type="Pfam" id="PF00560">
    <property type="entry name" value="LRR_1"/>
    <property type="match status" value="7"/>
</dbReference>
<keyword evidence="4" id="KW-0217">Developmental protein</keyword>
<evidence type="ECO:0000256" key="13">
    <source>
        <dbReference type="ARBA" id="ARBA00022782"/>
    </source>
</evidence>
<organism evidence="23 24">
    <name type="scientific">Sphenostylis stenocarpa</name>
    <dbReference type="NCBI Taxonomy" id="92480"/>
    <lineage>
        <taxon>Eukaryota</taxon>
        <taxon>Viridiplantae</taxon>
        <taxon>Streptophyta</taxon>
        <taxon>Embryophyta</taxon>
        <taxon>Tracheophyta</taxon>
        <taxon>Spermatophyta</taxon>
        <taxon>Magnoliopsida</taxon>
        <taxon>eudicotyledons</taxon>
        <taxon>Gunneridae</taxon>
        <taxon>Pentapetalae</taxon>
        <taxon>rosids</taxon>
        <taxon>fabids</taxon>
        <taxon>Fabales</taxon>
        <taxon>Fabaceae</taxon>
        <taxon>Papilionoideae</taxon>
        <taxon>50 kb inversion clade</taxon>
        <taxon>NPAAA clade</taxon>
        <taxon>indigoferoid/millettioid clade</taxon>
        <taxon>Phaseoleae</taxon>
        <taxon>Sphenostylis</taxon>
    </lineage>
</organism>
<evidence type="ECO:0000256" key="11">
    <source>
        <dbReference type="ARBA" id="ARBA00022741"/>
    </source>
</evidence>
<dbReference type="InterPro" id="IPR001611">
    <property type="entry name" value="Leu-rich_rpt"/>
</dbReference>
<dbReference type="InterPro" id="IPR008271">
    <property type="entry name" value="Ser/Thr_kinase_AS"/>
</dbReference>
<feature type="transmembrane region" description="Helical" evidence="21">
    <location>
        <begin position="702"/>
        <end position="721"/>
    </location>
</feature>
<evidence type="ECO:0000256" key="15">
    <source>
        <dbReference type="ARBA" id="ARBA00022989"/>
    </source>
</evidence>
<dbReference type="SUPFAM" id="SSF52047">
    <property type="entry name" value="RNI-like"/>
    <property type="match status" value="1"/>
</dbReference>
<comment type="catalytic activity">
    <reaction evidence="20">
        <text>L-seryl-[protein] + ATP = O-phospho-L-seryl-[protein] + ADP + H(+)</text>
        <dbReference type="Rhea" id="RHEA:17989"/>
        <dbReference type="Rhea" id="RHEA-COMP:9863"/>
        <dbReference type="Rhea" id="RHEA-COMP:11604"/>
        <dbReference type="ChEBI" id="CHEBI:15378"/>
        <dbReference type="ChEBI" id="CHEBI:29999"/>
        <dbReference type="ChEBI" id="CHEBI:30616"/>
        <dbReference type="ChEBI" id="CHEBI:83421"/>
        <dbReference type="ChEBI" id="CHEBI:456216"/>
        <dbReference type="EC" id="2.7.11.1"/>
    </reaction>
</comment>
<keyword evidence="9" id="KW-0732">Signal</keyword>
<evidence type="ECO:0000256" key="19">
    <source>
        <dbReference type="ARBA" id="ARBA00047899"/>
    </source>
</evidence>
<comment type="catalytic activity">
    <reaction evidence="19">
        <text>L-threonyl-[protein] + ATP = O-phospho-L-threonyl-[protein] + ADP + H(+)</text>
        <dbReference type="Rhea" id="RHEA:46608"/>
        <dbReference type="Rhea" id="RHEA-COMP:11060"/>
        <dbReference type="Rhea" id="RHEA-COMP:11605"/>
        <dbReference type="ChEBI" id="CHEBI:15378"/>
        <dbReference type="ChEBI" id="CHEBI:30013"/>
        <dbReference type="ChEBI" id="CHEBI:30616"/>
        <dbReference type="ChEBI" id="CHEBI:61977"/>
        <dbReference type="ChEBI" id="CHEBI:456216"/>
        <dbReference type="EC" id="2.7.11.1"/>
    </reaction>
</comment>
<evidence type="ECO:0000256" key="12">
    <source>
        <dbReference type="ARBA" id="ARBA00022777"/>
    </source>
</evidence>
<evidence type="ECO:0000313" key="24">
    <source>
        <dbReference type="Proteomes" id="UP001189624"/>
    </source>
</evidence>
<keyword evidence="8 21" id="KW-0812">Transmembrane</keyword>
<gene>
    <name evidence="23" type="ORF">AYBTSS11_LOCUS23280</name>
</gene>
<dbReference type="InterPro" id="IPR003591">
    <property type="entry name" value="Leu-rich_rpt_typical-subtyp"/>
</dbReference>
<dbReference type="GO" id="GO:0010075">
    <property type="term" value="P:regulation of meristem growth"/>
    <property type="evidence" value="ECO:0007669"/>
    <property type="project" value="UniProtKB-ARBA"/>
</dbReference>
<evidence type="ECO:0000256" key="10">
    <source>
        <dbReference type="ARBA" id="ARBA00022737"/>
    </source>
</evidence>
<protein>
    <recommendedName>
        <fullName evidence="3">non-specific serine/threonine protein kinase</fullName>
        <ecNumber evidence="3">2.7.11.1</ecNumber>
    </recommendedName>
</protein>
<keyword evidence="15 21" id="KW-1133">Transmembrane helix</keyword>
<dbReference type="EC" id="2.7.11.1" evidence="3"/>
<dbReference type="SUPFAM" id="SSF56112">
    <property type="entry name" value="Protein kinase-like (PK-like)"/>
    <property type="match status" value="1"/>
</dbReference>
<evidence type="ECO:0000256" key="7">
    <source>
        <dbReference type="ARBA" id="ARBA00022679"/>
    </source>
</evidence>
<dbReference type="AlphaFoldDB" id="A0AA86SZ85"/>
<keyword evidence="11" id="KW-0547">Nucleotide-binding</keyword>
<dbReference type="FunFam" id="3.80.10.10:FF:000108">
    <property type="entry name" value="Leucine-rich repeat receptor-like serine/threonine-protein kinase BAM3"/>
    <property type="match status" value="1"/>
</dbReference>
<accession>A0AA86SZ85</accession>
<evidence type="ECO:0000256" key="14">
    <source>
        <dbReference type="ARBA" id="ARBA00022840"/>
    </source>
</evidence>
<evidence type="ECO:0000256" key="2">
    <source>
        <dbReference type="ARBA" id="ARBA00008684"/>
    </source>
</evidence>
<keyword evidence="5" id="KW-0723">Serine/threonine-protein kinase</keyword>
<dbReference type="InterPro" id="IPR000719">
    <property type="entry name" value="Prot_kinase_dom"/>
</dbReference>
<dbReference type="Gene3D" id="1.10.510.10">
    <property type="entry name" value="Transferase(Phosphotransferase) domain 1"/>
    <property type="match status" value="1"/>
</dbReference>
<dbReference type="GO" id="GO:0030154">
    <property type="term" value="P:cell differentiation"/>
    <property type="evidence" value="ECO:0007669"/>
    <property type="project" value="UniProtKB-KW"/>
</dbReference>
<evidence type="ECO:0000256" key="3">
    <source>
        <dbReference type="ARBA" id="ARBA00012513"/>
    </source>
</evidence>
<evidence type="ECO:0000313" key="23">
    <source>
        <dbReference type="EMBL" id="CAJ1971280.1"/>
    </source>
</evidence>
<keyword evidence="16 21" id="KW-0472">Membrane</keyword>
<keyword evidence="10" id="KW-0677">Repeat</keyword>
<keyword evidence="12" id="KW-0418">Kinase</keyword>
<dbReference type="Pfam" id="PF07714">
    <property type="entry name" value="PK_Tyr_Ser-Thr"/>
    <property type="match status" value="1"/>
</dbReference>